<dbReference type="Proteomes" id="UP000190322">
    <property type="component" value="Unassembled WGS sequence"/>
</dbReference>
<name>A0A1S9ZHB9_9GAMM</name>
<dbReference type="InterPro" id="IPR010260">
    <property type="entry name" value="AlpA"/>
</dbReference>
<sequence>MTEPTLPAQGMSRAKDILPLLPFGKSTLWRKVKSGEFPQPIRFGTNCTAWRNQDIHAWLADPIAWEQNQ</sequence>
<gene>
    <name evidence="1" type="ORF">B0180_08495</name>
</gene>
<dbReference type="RefSeq" id="WP_078256541.1">
    <property type="nucleotide sequence ID" value="NZ_MUXT01000009.1"/>
</dbReference>
<evidence type="ECO:0000313" key="2">
    <source>
        <dbReference type="Proteomes" id="UP000190322"/>
    </source>
</evidence>
<dbReference type="Pfam" id="PF05930">
    <property type="entry name" value="Phage_AlpA"/>
    <property type="match status" value="1"/>
</dbReference>
<accession>A0A1S9ZHB9</accession>
<comment type="caution">
    <text evidence="1">The sequence shown here is derived from an EMBL/GenBank/DDBJ whole genome shotgun (WGS) entry which is preliminary data.</text>
</comment>
<dbReference type="Gene3D" id="1.10.238.160">
    <property type="match status" value="1"/>
</dbReference>
<evidence type="ECO:0008006" key="3">
    <source>
        <dbReference type="Google" id="ProtNLM"/>
    </source>
</evidence>
<dbReference type="AlphaFoldDB" id="A0A1S9ZHB9"/>
<protein>
    <recommendedName>
        <fullName evidence="3">AlpA family transcriptional regulator</fullName>
    </recommendedName>
</protein>
<evidence type="ECO:0000313" key="1">
    <source>
        <dbReference type="EMBL" id="OOR82905.1"/>
    </source>
</evidence>
<dbReference type="EMBL" id="MUXT01000009">
    <property type="protein sequence ID" value="OOR82905.1"/>
    <property type="molecule type" value="Genomic_DNA"/>
</dbReference>
<reference evidence="1 2" key="1">
    <citation type="submission" date="2017-02" db="EMBL/GenBank/DDBJ databases">
        <title>Draft genome sequence of Moraxella canis CCUG 8415A type strain.</title>
        <authorList>
            <person name="Engstrom-Jakobsson H."/>
            <person name="Salva-Serra F."/>
            <person name="Thorell K."/>
            <person name="Gonzales-Siles L."/>
            <person name="Karlsson R."/>
            <person name="Boulund F."/>
            <person name="Engstrand L."/>
            <person name="Moore E."/>
        </authorList>
    </citation>
    <scope>NUCLEOTIDE SEQUENCE [LARGE SCALE GENOMIC DNA]</scope>
    <source>
        <strain evidence="1 2">CCUG 8415A</strain>
    </source>
</reference>
<organism evidence="1 2">
    <name type="scientific">Moraxella canis</name>
    <dbReference type="NCBI Taxonomy" id="90239"/>
    <lineage>
        <taxon>Bacteria</taxon>
        <taxon>Pseudomonadati</taxon>
        <taxon>Pseudomonadota</taxon>
        <taxon>Gammaproteobacteria</taxon>
        <taxon>Moraxellales</taxon>
        <taxon>Moraxellaceae</taxon>
        <taxon>Moraxella</taxon>
    </lineage>
</organism>
<proteinExistence type="predicted"/>